<gene>
    <name evidence="3" type="ORF">CLV85_0027</name>
</gene>
<dbReference type="Pfam" id="PF07905">
    <property type="entry name" value="PucR"/>
    <property type="match status" value="1"/>
</dbReference>
<dbReference type="Pfam" id="PF13556">
    <property type="entry name" value="HTH_30"/>
    <property type="match status" value="1"/>
</dbReference>
<dbReference type="PANTHER" id="PTHR33744:SF1">
    <property type="entry name" value="DNA-BINDING TRANSCRIPTIONAL ACTIVATOR ADER"/>
    <property type="match status" value="1"/>
</dbReference>
<organism evidence="3 4">
    <name type="scientific">Salinibacterium amurskyense</name>
    <dbReference type="NCBI Taxonomy" id="205941"/>
    <lineage>
        <taxon>Bacteria</taxon>
        <taxon>Bacillati</taxon>
        <taxon>Actinomycetota</taxon>
        <taxon>Actinomycetes</taxon>
        <taxon>Micrococcales</taxon>
        <taxon>Microbacteriaceae</taxon>
        <taxon>Salinibacterium</taxon>
    </lineage>
</organism>
<name>A0A2M9D5G1_9MICO</name>
<evidence type="ECO:0000259" key="2">
    <source>
        <dbReference type="Pfam" id="PF13556"/>
    </source>
</evidence>
<sequence length="528" mass="56259">MLPTIEWLLAKRTLRLSLVAASADLTDAVDVTAGTALADRLAAPISWVHSSDLDDPTPFLSAGNVLLTDGAQFGFAAATETYDYNSYVRRLVDAGIVGLGFATHFLHQGMPTGLAVECARAGLPLIDVPDRVPFIAVIREVADQIAAERSRRMEWSIAAHKAISYAALKPTGLRSTLIELERQLSCWVGLFDVTGHPVPVPGLRRSGDRFAAPVRDEVSRALRKGSRSSTALTLEAGQVTIQTLGQSGALRGALALGRGVPLDRAENELVTSVIAMATLALEQNRALDATRSHLRSSLLELLLEGKVVAARSIATEVWGDLPTEPVSVFALARHTQSHFVLDALDVLALDAEGRAFFAVRGDVIVVLVETASDSGTSPSALHELEQLVDDHQLVAGSALASDYTELATAVGQATSALQARGERPGVTEFAEIADSGMLGVLHAAGAERVAHRVLTPLADFDAKHSASLVETLRSWFAHDCSWGATAASLGIHRHTVRSRVDQAGSILNLDLETFEGRLELWAALRLSV</sequence>
<dbReference type="EMBL" id="PGFH01000001">
    <property type="protein sequence ID" value="PJJ80860.1"/>
    <property type="molecule type" value="Genomic_DNA"/>
</dbReference>
<dbReference type="RefSeq" id="WP_100387603.1">
    <property type="nucleotide sequence ID" value="NZ_BMZU01000001.1"/>
</dbReference>
<dbReference type="InterPro" id="IPR025736">
    <property type="entry name" value="PucR_C-HTH_dom"/>
</dbReference>
<protein>
    <submittedName>
        <fullName evidence="3">Purine catabolism regulator</fullName>
    </submittedName>
</protein>
<dbReference type="InterPro" id="IPR012914">
    <property type="entry name" value="PucR_dom"/>
</dbReference>
<feature type="domain" description="PucR C-terminal helix-turn-helix" evidence="2">
    <location>
        <begin position="468"/>
        <end position="526"/>
    </location>
</feature>
<evidence type="ECO:0000259" key="1">
    <source>
        <dbReference type="Pfam" id="PF07905"/>
    </source>
</evidence>
<dbReference type="InterPro" id="IPR042070">
    <property type="entry name" value="PucR_C-HTH_sf"/>
</dbReference>
<accession>A0A2M9D5G1</accession>
<evidence type="ECO:0000313" key="3">
    <source>
        <dbReference type="EMBL" id="PJJ80860.1"/>
    </source>
</evidence>
<dbReference type="Gene3D" id="1.10.10.2840">
    <property type="entry name" value="PucR C-terminal helix-turn-helix domain"/>
    <property type="match status" value="1"/>
</dbReference>
<reference evidence="3 4" key="1">
    <citation type="submission" date="2017-11" db="EMBL/GenBank/DDBJ databases">
        <title>Genomic Encyclopedia of Archaeal and Bacterial Type Strains, Phase II (KMG-II): From Individual Species to Whole Genera.</title>
        <authorList>
            <person name="Goeker M."/>
        </authorList>
    </citation>
    <scope>NUCLEOTIDE SEQUENCE [LARGE SCALE GENOMIC DNA]</scope>
    <source>
        <strain evidence="3 4">DSM 16400</strain>
    </source>
</reference>
<proteinExistence type="predicted"/>
<comment type="caution">
    <text evidence="3">The sequence shown here is derived from an EMBL/GenBank/DDBJ whole genome shotgun (WGS) entry which is preliminary data.</text>
</comment>
<feature type="domain" description="Purine catabolism PurC-like" evidence="1">
    <location>
        <begin position="29"/>
        <end position="145"/>
    </location>
</feature>
<dbReference type="AlphaFoldDB" id="A0A2M9D5G1"/>
<evidence type="ECO:0000313" key="4">
    <source>
        <dbReference type="Proteomes" id="UP000231742"/>
    </source>
</evidence>
<dbReference type="PANTHER" id="PTHR33744">
    <property type="entry name" value="CARBOHYDRATE DIACID REGULATOR"/>
    <property type="match status" value="1"/>
</dbReference>
<keyword evidence="4" id="KW-1185">Reference proteome</keyword>
<dbReference type="Proteomes" id="UP000231742">
    <property type="component" value="Unassembled WGS sequence"/>
</dbReference>
<dbReference type="OrthoDB" id="8450798at2"/>
<dbReference type="InterPro" id="IPR051448">
    <property type="entry name" value="CdaR-like_regulators"/>
</dbReference>